<dbReference type="AlphaFoldDB" id="A0A1A7BJW9"/>
<dbReference type="STRING" id="1300349.I603_1215"/>
<reference evidence="2 3" key="1">
    <citation type="submission" date="2016-06" db="EMBL/GenBank/DDBJ databases">
        <title>Genome sequence of Porphyrobacter dokdonensis DSW-74.</title>
        <authorList>
            <person name="Kim J.F."/>
            <person name="Song J.Y."/>
        </authorList>
    </citation>
    <scope>NUCLEOTIDE SEQUENCE [LARGE SCALE GENOMIC DNA]</scope>
    <source>
        <strain evidence="2 3">DSW-74</strain>
    </source>
</reference>
<keyword evidence="1" id="KW-0812">Transmembrane</keyword>
<feature type="transmembrane region" description="Helical" evidence="1">
    <location>
        <begin position="32"/>
        <end position="51"/>
    </location>
</feature>
<keyword evidence="1" id="KW-0472">Membrane</keyword>
<evidence type="ECO:0000313" key="2">
    <source>
        <dbReference type="EMBL" id="OBV11772.1"/>
    </source>
</evidence>
<sequence length="359" mass="39492">MRANVGHLMQGDLGQWLAGQTGMRSQAKERAASRWTWAAAGLMPVLAFLWFGEVWDFGSRSIASFIAIIGAVVWGYQPIAEAKEAIKIGINSAIAASLGISYSHEVEPGAEFEAAKRYGLVPSHQRVRCEDRWHGMLEGHSFNLYEAHCEERRGSGRNRRWVTVFRGVIIEMGFGRPFRSTSLLQRAGKHRKWFGLGSDADSVSFKGHRLDLVDQVHPAFAEKFTLFSDDQVEARVLVHPSYIEHLLRLETAFGAKEMRALFARGDVILAVESSNLFESGTMNPDEDRMRAEETADQIAALAGLALAINQNERGRTMGEAIPPGASPSGNLPQADTGMLENERPVAAMPRAGGFGRKGL</sequence>
<dbReference type="Proteomes" id="UP000092484">
    <property type="component" value="Unassembled WGS sequence"/>
</dbReference>
<name>A0A1A7BJW9_9SPHN</name>
<dbReference type="Pfam" id="PF11335">
    <property type="entry name" value="DUF3137"/>
    <property type="match status" value="1"/>
</dbReference>
<dbReference type="PATRIC" id="fig|1300349.4.peg.1211"/>
<proteinExistence type="predicted"/>
<dbReference type="EMBL" id="LZYB01000002">
    <property type="protein sequence ID" value="OBV11772.1"/>
    <property type="molecule type" value="Genomic_DNA"/>
</dbReference>
<keyword evidence="3" id="KW-1185">Reference proteome</keyword>
<accession>A0A1A7BJW9</accession>
<organism evidence="2 3">
    <name type="scientific">Erythrobacter dokdonensis DSW-74</name>
    <dbReference type="NCBI Taxonomy" id="1300349"/>
    <lineage>
        <taxon>Bacteria</taxon>
        <taxon>Pseudomonadati</taxon>
        <taxon>Pseudomonadota</taxon>
        <taxon>Alphaproteobacteria</taxon>
        <taxon>Sphingomonadales</taxon>
        <taxon>Erythrobacteraceae</taxon>
        <taxon>Erythrobacter/Porphyrobacter group</taxon>
        <taxon>Erythrobacter</taxon>
    </lineage>
</organism>
<dbReference type="InterPro" id="IPR021484">
    <property type="entry name" value="DUF3137"/>
</dbReference>
<comment type="caution">
    <text evidence="2">The sequence shown here is derived from an EMBL/GenBank/DDBJ whole genome shotgun (WGS) entry which is preliminary data.</text>
</comment>
<evidence type="ECO:0000313" key="3">
    <source>
        <dbReference type="Proteomes" id="UP000092484"/>
    </source>
</evidence>
<keyword evidence="1" id="KW-1133">Transmembrane helix</keyword>
<evidence type="ECO:0000256" key="1">
    <source>
        <dbReference type="SAM" id="Phobius"/>
    </source>
</evidence>
<protein>
    <submittedName>
        <fullName evidence="2">DUF3137 domain-containing protein</fullName>
    </submittedName>
</protein>
<gene>
    <name evidence="2" type="ORF">I603_1215</name>
</gene>